<proteinExistence type="inferred from homology"/>
<evidence type="ECO:0000313" key="3">
    <source>
        <dbReference type="EMBL" id="WFC96573.1"/>
    </source>
</evidence>
<dbReference type="EMBL" id="CP119954">
    <property type="protein sequence ID" value="WFC96573.1"/>
    <property type="molecule type" value="Genomic_DNA"/>
</dbReference>
<dbReference type="InterPro" id="IPR006735">
    <property type="entry name" value="Rtf2"/>
</dbReference>
<sequence>MQLCPVIKIFLCEPHSIQARVSGNDGGSIARRDDLVRTKASVETADKDEVRHALWTQCRLSKARLAKPVMVDRLGQLYNKDGVIEYLLRRGQGEASASENHVAGHLKGLKDLREASLTPAPTSHDRHDTDAYPFVCPLTQRALNGKFRVVCLWPCGCVLSESGVRETTGVSKSSAESTSPCPVCNVPFAHAALIEAHAPAINSDVVWVNPPAEEQTAMREQLAAQKKTKRKKTDTGAGGDKRTRVQAPTLNDAAPGAYAANQVRRAQENAARNAPPTRDSEAVASLYRKSPSKRDVWLGKQAS</sequence>
<protein>
    <submittedName>
        <fullName evidence="3">Replication termination factor 2</fullName>
    </submittedName>
</protein>
<gene>
    <name evidence="3" type="primary">rtf2</name>
    <name evidence="3" type="ORF">MBRA1_003234</name>
</gene>
<dbReference type="Pfam" id="PF04641">
    <property type="entry name" value="Rtf2"/>
    <property type="match status" value="1"/>
</dbReference>
<name>A0AAF0IU49_9BASI</name>
<evidence type="ECO:0000256" key="2">
    <source>
        <dbReference type="SAM" id="MobiDB-lite"/>
    </source>
</evidence>
<keyword evidence="4" id="KW-1185">Reference proteome</keyword>
<dbReference type="PANTHER" id="PTHR12775:SF0">
    <property type="entry name" value="REPLICATION TERMINATION FACTOR 2"/>
    <property type="match status" value="1"/>
</dbReference>
<comment type="similarity">
    <text evidence="1">Belongs to the rtf2 family.</text>
</comment>
<evidence type="ECO:0000313" key="4">
    <source>
        <dbReference type="Proteomes" id="UP001216638"/>
    </source>
</evidence>
<dbReference type="GO" id="GO:0006274">
    <property type="term" value="P:DNA replication termination"/>
    <property type="evidence" value="ECO:0007669"/>
    <property type="project" value="TreeGrafter"/>
</dbReference>
<dbReference type="AlphaFoldDB" id="A0AAF0IU49"/>
<dbReference type="Proteomes" id="UP001216638">
    <property type="component" value="Chromosome 4"/>
</dbReference>
<accession>A0AAF0IU49</accession>
<feature type="region of interest" description="Disordered" evidence="2">
    <location>
        <begin position="219"/>
        <end position="303"/>
    </location>
</feature>
<organism evidence="3 4">
    <name type="scientific">Malassezia brasiliensis</name>
    <dbReference type="NCBI Taxonomy" id="1821822"/>
    <lineage>
        <taxon>Eukaryota</taxon>
        <taxon>Fungi</taxon>
        <taxon>Dikarya</taxon>
        <taxon>Basidiomycota</taxon>
        <taxon>Ustilaginomycotina</taxon>
        <taxon>Malasseziomycetes</taxon>
        <taxon>Malasseziales</taxon>
        <taxon>Malasseziaceae</taxon>
        <taxon>Malassezia</taxon>
    </lineage>
</organism>
<evidence type="ECO:0000256" key="1">
    <source>
        <dbReference type="ARBA" id="ARBA00009885"/>
    </source>
</evidence>
<dbReference type="PANTHER" id="PTHR12775">
    <property type="entry name" value="PROTEIN C20ORF43 HOMOLOG"/>
    <property type="match status" value="1"/>
</dbReference>
<reference evidence="3" key="1">
    <citation type="submission" date="2023-03" db="EMBL/GenBank/DDBJ databases">
        <title>Mating type loci evolution in Malassezia.</title>
        <authorList>
            <person name="Coelho M.A."/>
        </authorList>
    </citation>
    <scope>NUCLEOTIDE SEQUENCE</scope>
    <source>
        <strain evidence="3">CBS 14135</strain>
    </source>
</reference>
<dbReference type="InterPro" id="IPR027799">
    <property type="entry name" value="Rtf2_RING-finger"/>
</dbReference>
<dbReference type="GO" id="GO:0005634">
    <property type="term" value="C:nucleus"/>
    <property type="evidence" value="ECO:0007669"/>
    <property type="project" value="TreeGrafter"/>
</dbReference>
<dbReference type="CDD" id="cd16653">
    <property type="entry name" value="RING-like_Rtf2"/>
    <property type="match status" value="1"/>
</dbReference>